<evidence type="ECO:0000313" key="1">
    <source>
        <dbReference type="EMBL" id="KAJ9652140.1"/>
    </source>
</evidence>
<name>A0ACC2ZWS1_9EURO</name>
<organism evidence="1 2">
    <name type="scientific">Neophaeococcomyces mojaviensis</name>
    <dbReference type="NCBI Taxonomy" id="3383035"/>
    <lineage>
        <taxon>Eukaryota</taxon>
        <taxon>Fungi</taxon>
        <taxon>Dikarya</taxon>
        <taxon>Ascomycota</taxon>
        <taxon>Pezizomycotina</taxon>
        <taxon>Eurotiomycetes</taxon>
        <taxon>Chaetothyriomycetidae</taxon>
        <taxon>Chaetothyriales</taxon>
        <taxon>Chaetothyriales incertae sedis</taxon>
        <taxon>Neophaeococcomyces</taxon>
    </lineage>
</organism>
<accession>A0ACC2ZWS1</accession>
<reference evidence="1" key="1">
    <citation type="submission" date="2022-10" db="EMBL/GenBank/DDBJ databases">
        <title>Culturing micro-colonial fungi from biological soil crusts in the Mojave desert and describing Neophaeococcomyces mojavensis, and introducing the new genera and species Taxawa tesnikishii.</title>
        <authorList>
            <person name="Kurbessoian T."/>
            <person name="Stajich J.E."/>
        </authorList>
    </citation>
    <scope>NUCLEOTIDE SEQUENCE</scope>
    <source>
        <strain evidence="1">JES_112</strain>
    </source>
</reference>
<dbReference type="Proteomes" id="UP001172386">
    <property type="component" value="Unassembled WGS sequence"/>
</dbReference>
<dbReference type="EMBL" id="JAPDRQ010000215">
    <property type="protein sequence ID" value="KAJ9652140.1"/>
    <property type="molecule type" value="Genomic_DNA"/>
</dbReference>
<comment type="caution">
    <text evidence="1">The sequence shown here is derived from an EMBL/GenBank/DDBJ whole genome shotgun (WGS) entry which is preliminary data.</text>
</comment>
<proteinExistence type="predicted"/>
<evidence type="ECO:0000313" key="2">
    <source>
        <dbReference type="Proteomes" id="UP001172386"/>
    </source>
</evidence>
<protein>
    <submittedName>
        <fullName evidence="1">Structural maintenance of chromosomes protein 5</fullName>
    </submittedName>
</protein>
<keyword evidence="2" id="KW-1185">Reference proteome</keyword>
<sequence length="1212" mass="137673">MARLNSRRSRATESETEDGLSRESTPLSTARNDRKRMRQSVSVEPDIASVDRESPPRSKKYAGSRNVEAQASRSAGMREKRKHQPGAIVRVKLTNFVTYTSAEFFPGPNLNMVIGPNGTGKSTLVCAICLGLGYPPSVLGRAKDPAEFVKHGCKEATIEIELQRATTGSNRSERNPIIVRMIKKDTNKSEFWVNGNKTSNKAVQDMAKNDFNIKCDNLCQFLPQDRVVEFAQMTPVQLLTATLDAAADPVALEYHGHLKQLREQQTNLMAHNQGDRENLQNLEKRQTSQQSEIERLRERKEIQQKIQWLELCRTIPKYQETKKRASELRKKRTDLQVGTDRLRAETAPALRKVNEKQQYADAAKRNRDQIRREVKQAEVECRKVEEEIEKFATRQQECEQRNTAEQNSAKRDKQEWGRHKQLVANYKAQKENEPEPYDTKTANERIQQHKDRLRELNQKLEDLKTKASPLQPQGKALQARKKELEDKLNNLETQIGQRESRLEELSAHTHRAWQWVKSNQQRFKKEVFGPPAVTVTVKDPRMAKALESLTQGNDLKVITAQCKDDFKILQEELTHRQRLHDVSLRVCSIDNLSGFQPPMNDEQLHNLGLEQWALDCLEGPPQVLAMLCQERYLHQCGIASNDVTQEQHDAISNSVLKSYIAGNKSVRFTRRAEYGAAGISAQIRNIRQPRVWTDRPVDDSRREQINQEIRSVNHDIASVAEAVERIRQQGKELREEREEEEEARKKLTKEKEDYQNAMTAWNGLDTKIAQAEQKMQQCEDNISRVRDRCTEILRERDDHIFAQAEIVLQYADAVNVLQERNAKLIEAEVLLVEAENDSENLKQMNQEIRNNLEKKKRELEETARESSAAAQQAQALMAEVKALKAQGEKLQADTGDNGLLELMSELTQKTEQELGGLLDSEQARLELTGGGPDAANRIQEFEERAKKIERLRNKLADFHEQQESYMTAITEIRGKFESELGPIIEKIDAAFAESFRRIGCAGTVTVHKASSEDPAVCTEETGGIENGLDFANWAIHISVTFRNNEPLQLLDSHRQSGGERAVSTIFYLMALQSLSRSPFRLVDEINQGMDPTNERMVHGRMVDLAVAAEKARAEGKDDIGGSQYFLITPKLLNGLRYERGMTVLCIVSGENMPSASDKKTRDEDGNVVVQKGRKIDFTALARRARELGTRMNDGRRVDSGVAMGGRSIQVGA</sequence>
<gene>
    <name evidence="1" type="primary">SMC5</name>
    <name evidence="1" type="ORF">H2198_008622</name>
</gene>